<evidence type="ECO:0000313" key="3">
    <source>
        <dbReference type="Proteomes" id="UP001154078"/>
    </source>
</evidence>
<accession>A0A9P0BIM3</accession>
<gene>
    <name evidence="2" type="ORF">MELIAE_LOCUS11795</name>
</gene>
<organism evidence="2 3">
    <name type="scientific">Brassicogethes aeneus</name>
    <name type="common">Rape pollen beetle</name>
    <name type="synonym">Meligethes aeneus</name>
    <dbReference type="NCBI Taxonomy" id="1431903"/>
    <lineage>
        <taxon>Eukaryota</taxon>
        <taxon>Metazoa</taxon>
        <taxon>Ecdysozoa</taxon>
        <taxon>Arthropoda</taxon>
        <taxon>Hexapoda</taxon>
        <taxon>Insecta</taxon>
        <taxon>Pterygota</taxon>
        <taxon>Neoptera</taxon>
        <taxon>Endopterygota</taxon>
        <taxon>Coleoptera</taxon>
        <taxon>Polyphaga</taxon>
        <taxon>Cucujiformia</taxon>
        <taxon>Nitidulidae</taxon>
        <taxon>Meligethinae</taxon>
        <taxon>Brassicogethes</taxon>
    </lineage>
</organism>
<evidence type="ECO:0000313" key="2">
    <source>
        <dbReference type="EMBL" id="CAH0562772.1"/>
    </source>
</evidence>
<dbReference type="Proteomes" id="UP001154078">
    <property type="component" value="Chromosome 8"/>
</dbReference>
<dbReference type="AlphaFoldDB" id="A0A9P0BIM3"/>
<dbReference type="EMBL" id="OV121139">
    <property type="protein sequence ID" value="CAH0562772.1"/>
    <property type="molecule type" value="Genomic_DNA"/>
</dbReference>
<evidence type="ECO:0000256" key="1">
    <source>
        <dbReference type="SAM" id="MobiDB-lite"/>
    </source>
</evidence>
<feature type="region of interest" description="Disordered" evidence="1">
    <location>
        <begin position="391"/>
        <end position="424"/>
    </location>
</feature>
<dbReference type="OrthoDB" id="7836314at2759"/>
<name>A0A9P0BIM3_BRAAE</name>
<reference evidence="2" key="1">
    <citation type="submission" date="2021-12" db="EMBL/GenBank/DDBJ databases">
        <authorList>
            <person name="King R."/>
        </authorList>
    </citation>
    <scope>NUCLEOTIDE SEQUENCE</scope>
</reference>
<protein>
    <recommendedName>
        <fullName evidence="4">Nucleoprotein</fullName>
    </recommendedName>
</protein>
<proteinExistence type="predicted"/>
<evidence type="ECO:0008006" key="4">
    <source>
        <dbReference type="Google" id="ProtNLM"/>
    </source>
</evidence>
<keyword evidence="3" id="KW-1185">Reference proteome</keyword>
<sequence length="424" mass="46986">MPHPTSVSQDDVAKAYNLNVNDYNSSLEVSGITPLQLNEHSQKATYQMIGMTPKDFITDHGAIELDFKELQRKFKSYCQDYMETISVDTKSLAVDFCAKVVYYVGPESRSVKKTTGDKYWRFKFPYTIDGLTDKTKISKVVFVATYKSEKTEVQDSTEANKLILTVKQASLLAMDTFDRLAVLALGTSVPKTLFTTLSGAIFSKNDLCSMSKELTIQFNKDYTEATVLTMINNSCQSNGHHLDNSNAAIALVAACVATRNIKDDKVKFSIISKIGKQYVKKGKNFNEVTFDIFAKYATGGVPSNMEPKKLIARLEEVQISTRQAAIASKDTMMSSTIDAPTNVVETAASASTSTTPAVGVGLNAHEDAKKQAKLLKERDKALKLVQNALETARKEKEASDARIRQLEKEKKESRDNQAKHDSKK</sequence>